<proteinExistence type="predicted"/>
<evidence type="ECO:0000313" key="2">
    <source>
        <dbReference type="Proteomes" id="UP001396334"/>
    </source>
</evidence>
<dbReference type="EMBL" id="JBBPBN010000057">
    <property type="protein sequence ID" value="KAK8988517.1"/>
    <property type="molecule type" value="Genomic_DNA"/>
</dbReference>
<keyword evidence="2" id="KW-1185">Reference proteome</keyword>
<dbReference type="Proteomes" id="UP001396334">
    <property type="component" value="Unassembled WGS sequence"/>
</dbReference>
<accession>A0ABR2PJP5</accession>
<protein>
    <submittedName>
        <fullName evidence="1">Uncharacterized protein</fullName>
    </submittedName>
</protein>
<reference evidence="1 2" key="1">
    <citation type="journal article" date="2024" name="G3 (Bethesda)">
        <title>Genome assembly of Hibiscus sabdariffa L. provides insights into metabolisms of medicinal natural products.</title>
        <authorList>
            <person name="Kim T."/>
        </authorList>
    </citation>
    <scope>NUCLEOTIDE SEQUENCE [LARGE SCALE GENOMIC DNA]</scope>
    <source>
        <strain evidence="1">TK-2024</strain>
        <tissue evidence="1">Old leaves</tissue>
    </source>
</reference>
<organism evidence="1 2">
    <name type="scientific">Hibiscus sabdariffa</name>
    <name type="common">roselle</name>
    <dbReference type="NCBI Taxonomy" id="183260"/>
    <lineage>
        <taxon>Eukaryota</taxon>
        <taxon>Viridiplantae</taxon>
        <taxon>Streptophyta</taxon>
        <taxon>Embryophyta</taxon>
        <taxon>Tracheophyta</taxon>
        <taxon>Spermatophyta</taxon>
        <taxon>Magnoliopsida</taxon>
        <taxon>eudicotyledons</taxon>
        <taxon>Gunneridae</taxon>
        <taxon>Pentapetalae</taxon>
        <taxon>rosids</taxon>
        <taxon>malvids</taxon>
        <taxon>Malvales</taxon>
        <taxon>Malvaceae</taxon>
        <taxon>Malvoideae</taxon>
        <taxon>Hibiscus</taxon>
    </lineage>
</organism>
<name>A0ABR2PJP5_9ROSI</name>
<sequence>MEVAIRAGGSKNCSFAAVRDHISLALGPAVVLDSIRELEKVTIQGATQFLEDNFVADDRYILNVKRSVGIASNWGRSLKDEVLRRGVPRHVSFVTDYCNWLLDDNSRLILTQVLRIYRSWKQENYEEELDIPYSERNRGELGCLVESLRAKGVVLHIHDEQSLSFQ</sequence>
<comment type="caution">
    <text evidence="1">The sequence shown here is derived from an EMBL/GenBank/DDBJ whole genome shotgun (WGS) entry which is preliminary data.</text>
</comment>
<gene>
    <name evidence="1" type="ORF">V6N11_029904</name>
</gene>
<evidence type="ECO:0000313" key="1">
    <source>
        <dbReference type="EMBL" id="KAK8988517.1"/>
    </source>
</evidence>